<dbReference type="InterPro" id="IPR000073">
    <property type="entry name" value="AB_hydrolase_1"/>
</dbReference>
<evidence type="ECO:0000313" key="3">
    <source>
        <dbReference type="Proteomes" id="UP001152049"/>
    </source>
</evidence>
<accession>A0A9W8RMM7</accession>
<evidence type="ECO:0000313" key="2">
    <source>
        <dbReference type="EMBL" id="KAJ4245066.1"/>
    </source>
</evidence>
<dbReference type="AlphaFoldDB" id="A0A9W8RMM7"/>
<dbReference type="Gene3D" id="3.40.50.1820">
    <property type="entry name" value="alpha/beta hydrolase"/>
    <property type="match status" value="1"/>
</dbReference>
<dbReference type="PANTHER" id="PTHR37017:SF11">
    <property type="entry name" value="ESTERASE_LIPASE_THIOESTERASE DOMAIN-CONTAINING PROTEIN"/>
    <property type="match status" value="1"/>
</dbReference>
<dbReference type="OrthoDB" id="408373at2759"/>
<dbReference type="InterPro" id="IPR029058">
    <property type="entry name" value="AB_hydrolase_fold"/>
</dbReference>
<dbReference type="EMBL" id="JAOQAZ010000048">
    <property type="protein sequence ID" value="KAJ4245066.1"/>
    <property type="molecule type" value="Genomic_DNA"/>
</dbReference>
<dbReference type="PANTHER" id="PTHR37017">
    <property type="entry name" value="AB HYDROLASE-1 DOMAIN-CONTAINING PROTEIN-RELATED"/>
    <property type="match status" value="1"/>
</dbReference>
<feature type="domain" description="AB hydrolase-1" evidence="1">
    <location>
        <begin position="6"/>
        <end position="248"/>
    </location>
</feature>
<keyword evidence="3" id="KW-1185">Reference proteome</keyword>
<organism evidence="2 3">
    <name type="scientific">Fusarium torreyae</name>
    <dbReference type="NCBI Taxonomy" id="1237075"/>
    <lineage>
        <taxon>Eukaryota</taxon>
        <taxon>Fungi</taxon>
        <taxon>Dikarya</taxon>
        <taxon>Ascomycota</taxon>
        <taxon>Pezizomycotina</taxon>
        <taxon>Sordariomycetes</taxon>
        <taxon>Hypocreomycetidae</taxon>
        <taxon>Hypocreales</taxon>
        <taxon>Nectriaceae</taxon>
        <taxon>Fusarium</taxon>
    </lineage>
</organism>
<name>A0A9W8RMM7_9HYPO</name>
<dbReference type="InterPro" id="IPR052897">
    <property type="entry name" value="Sec-Metab_Biosynth_Hydrolase"/>
</dbReference>
<comment type="caution">
    <text evidence="2">The sequence shown here is derived from an EMBL/GenBank/DDBJ whole genome shotgun (WGS) entry which is preliminary data.</text>
</comment>
<dbReference type="SUPFAM" id="SSF53474">
    <property type="entry name" value="alpha/beta-Hydrolases"/>
    <property type="match status" value="1"/>
</dbReference>
<sequence length="255" mass="28337">MVKPTIVFVPGAWHRPEVYASVAQNLKANGDFPTISLPLPSNGAETPHESFNKDVEAIRDCLKQLVETEQKDVVLVLHSYSGMPGNEAPVNFGKRYREEKGLKGGVVRLVFIMAFAMPEGFSPVAGGAEYPTWMKIDAEKGFVAVDQEDAKSVFYNDLPADEADKWARKIQHQSIGVYTSTTTYAAWRHIPSTFVICKRDKTAFTQEMVEFMIQTAKKEEPSAFDIVEVREDAAHCVVISQPAWVADVVRRAAGQ</sequence>
<gene>
    <name evidence="2" type="ORF">NW762_014277</name>
</gene>
<proteinExistence type="predicted"/>
<dbReference type="Pfam" id="PF12697">
    <property type="entry name" value="Abhydrolase_6"/>
    <property type="match status" value="1"/>
</dbReference>
<protein>
    <recommendedName>
        <fullName evidence="1">AB hydrolase-1 domain-containing protein</fullName>
    </recommendedName>
</protein>
<evidence type="ECO:0000259" key="1">
    <source>
        <dbReference type="Pfam" id="PF12697"/>
    </source>
</evidence>
<dbReference type="Proteomes" id="UP001152049">
    <property type="component" value="Unassembled WGS sequence"/>
</dbReference>
<reference evidence="2" key="1">
    <citation type="submission" date="2022-09" db="EMBL/GenBank/DDBJ databases">
        <title>Fusarium specimens isolated from Avocado Roots.</title>
        <authorList>
            <person name="Stajich J."/>
            <person name="Roper C."/>
            <person name="Heimlech-Rivalta G."/>
        </authorList>
    </citation>
    <scope>NUCLEOTIDE SEQUENCE</scope>
    <source>
        <strain evidence="2">CF00136</strain>
    </source>
</reference>